<dbReference type="InterPro" id="IPR002912">
    <property type="entry name" value="ACT_dom"/>
</dbReference>
<dbReference type="Gene3D" id="1.20.59.10">
    <property type="entry name" value="Chorismate mutase"/>
    <property type="match status" value="1"/>
</dbReference>
<keyword evidence="22" id="KW-1185">Reference proteome</keyword>
<dbReference type="Pfam" id="PF01842">
    <property type="entry name" value="ACT"/>
    <property type="match status" value="1"/>
</dbReference>
<comment type="caution">
    <text evidence="21">The sequence shown here is derived from an EMBL/GenBank/DDBJ whole genome shotgun (WGS) entry which is preliminary data.</text>
</comment>
<dbReference type="Gene3D" id="3.40.190.10">
    <property type="entry name" value="Periplasmic binding protein-like II"/>
    <property type="match status" value="2"/>
</dbReference>
<accession>A0A4U1JA14</accession>
<dbReference type="GO" id="GO:0009094">
    <property type="term" value="P:L-phenylalanine biosynthetic process"/>
    <property type="evidence" value="ECO:0007669"/>
    <property type="project" value="UniProtKB-UniPathway"/>
</dbReference>
<evidence type="ECO:0000256" key="17">
    <source>
        <dbReference type="ARBA" id="ARBA00031520"/>
    </source>
</evidence>
<dbReference type="Pfam" id="PF01817">
    <property type="entry name" value="CM_2"/>
    <property type="match status" value="1"/>
</dbReference>
<reference evidence="21 22" key="1">
    <citation type="submission" date="2019-04" db="EMBL/GenBank/DDBJ databases">
        <authorList>
            <person name="Li Y."/>
            <person name="Wang J."/>
        </authorList>
    </citation>
    <scope>NUCLEOTIDE SEQUENCE [LARGE SCALE GENOMIC DNA]</scope>
    <source>
        <strain evidence="21 22">DSM 14668</strain>
    </source>
</reference>
<evidence type="ECO:0000256" key="15">
    <source>
        <dbReference type="ARBA" id="ARBA00023268"/>
    </source>
</evidence>
<dbReference type="InterPro" id="IPR001086">
    <property type="entry name" value="Preph_deHydtase"/>
</dbReference>
<dbReference type="Gene3D" id="3.30.70.260">
    <property type="match status" value="1"/>
</dbReference>
<evidence type="ECO:0000256" key="16">
    <source>
        <dbReference type="ARBA" id="ARBA00031175"/>
    </source>
</evidence>
<dbReference type="GO" id="GO:0004664">
    <property type="term" value="F:prephenate dehydratase activity"/>
    <property type="evidence" value="ECO:0007669"/>
    <property type="project" value="UniProtKB-EC"/>
</dbReference>
<dbReference type="InterPro" id="IPR008242">
    <property type="entry name" value="Chor_mutase/pphenate_deHydtase"/>
</dbReference>
<gene>
    <name evidence="21" type="ORF">E8A74_20850</name>
</gene>
<dbReference type="PANTHER" id="PTHR21022">
    <property type="entry name" value="PREPHENATE DEHYDRATASE P PROTEIN"/>
    <property type="match status" value="1"/>
</dbReference>
<dbReference type="SUPFAM" id="SSF48600">
    <property type="entry name" value="Chorismate mutase II"/>
    <property type="match status" value="1"/>
</dbReference>
<evidence type="ECO:0000259" key="19">
    <source>
        <dbReference type="PROSITE" id="PS51171"/>
    </source>
</evidence>
<evidence type="ECO:0000256" key="5">
    <source>
        <dbReference type="ARBA" id="ARBA00004817"/>
    </source>
</evidence>
<dbReference type="PROSITE" id="PS51171">
    <property type="entry name" value="PREPHENATE_DEHYDR_3"/>
    <property type="match status" value="1"/>
</dbReference>
<dbReference type="UniPathway" id="UPA00121">
    <property type="reaction ID" value="UER00345"/>
</dbReference>
<dbReference type="EC" id="5.4.99.5" evidence="6"/>
<keyword evidence="15" id="KW-0511">Multifunctional enzyme</keyword>
<dbReference type="EC" id="4.2.1.51" evidence="7"/>
<evidence type="ECO:0000256" key="6">
    <source>
        <dbReference type="ARBA" id="ARBA00012404"/>
    </source>
</evidence>
<evidence type="ECO:0000256" key="18">
    <source>
        <dbReference type="ARBA" id="ARBA00047848"/>
    </source>
</evidence>
<sequence length="372" mass="40771">MDERKRLDELRAQLAEIDHQMLRQLERRARVAQDIIKLRSGTARFAPIADGQHLLALERAAEPPLPASAVRPTFAAIDAACRVFDVAPRVVFLGSEGGFGWMAAREQFGPSAELVRGETVLGALDEVVRERAEFAVVPYESLEDGPIFPTIQGIAAADLKLVGEHELSQVLVLANVTGNPSDVEKILVTPQDHGATVRYLESNHPRTAVVDVRSPFVAIEAATENHGSAAIVPRGALGPDTPVRVARENIGDQGEVRMRYGVVSRLPAPRSGSDATALLFGVHDKPGALHEILQHFKERSCNLRRIQSRPVPGEGWEYVFYVEVFGHVTDRNLVAALEGIKREAKMLKIVGSFPLERPTHVTPEAEARRRTS</sequence>
<evidence type="ECO:0000256" key="4">
    <source>
        <dbReference type="ARBA" id="ARBA00004741"/>
    </source>
</evidence>
<evidence type="ECO:0000256" key="3">
    <source>
        <dbReference type="ARBA" id="ARBA00004496"/>
    </source>
</evidence>
<evidence type="ECO:0000256" key="11">
    <source>
        <dbReference type="ARBA" id="ARBA00023141"/>
    </source>
</evidence>
<keyword evidence="12" id="KW-0584">Phenylalanine biosynthesis</keyword>
<keyword evidence="11" id="KW-0057">Aromatic amino acid biosynthesis</keyword>
<dbReference type="InterPro" id="IPR002701">
    <property type="entry name" value="CM_II_prokaryot"/>
</dbReference>
<dbReference type="GO" id="GO:0004106">
    <property type="term" value="F:chorismate mutase activity"/>
    <property type="evidence" value="ECO:0007669"/>
    <property type="project" value="UniProtKB-EC"/>
</dbReference>
<comment type="pathway">
    <text evidence="4">Amino-acid biosynthesis; L-phenylalanine biosynthesis; phenylpyruvate from prephenate: step 1/1.</text>
</comment>
<organism evidence="21 22">
    <name type="scientific">Polyangium fumosum</name>
    <dbReference type="NCBI Taxonomy" id="889272"/>
    <lineage>
        <taxon>Bacteria</taxon>
        <taxon>Pseudomonadati</taxon>
        <taxon>Myxococcota</taxon>
        <taxon>Polyangia</taxon>
        <taxon>Polyangiales</taxon>
        <taxon>Polyangiaceae</taxon>
        <taxon>Polyangium</taxon>
    </lineage>
</organism>
<dbReference type="CDD" id="cd04905">
    <property type="entry name" value="ACT_CM-PDT"/>
    <property type="match status" value="1"/>
</dbReference>
<dbReference type="Proteomes" id="UP000309215">
    <property type="component" value="Unassembled WGS sequence"/>
</dbReference>
<protein>
    <recommendedName>
        <fullName evidence="8">Bifunctional chorismate mutase/prephenate dehydratase</fullName>
        <ecNumber evidence="7">4.2.1.51</ecNumber>
        <ecNumber evidence="6">5.4.99.5</ecNumber>
    </recommendedName>
    <alternativeName>
        <fullName evidence="17">Chorismate mutase-prephenate dehydratase</fullName>
    </alternativeName>
    <alternativeName>
        <fullName evidence="16">p-protein</fullName>
    </alternativeName>
</protein>
<evidence type="ECO:0000256" key="2">
    <source>
        <dbReference type="ARBA" id="ARBA00002364"/>
    </source>
</evidence>
<feature type="domain" description="ACT" evidence="20">
    <location>
        <begin position="277"/>
        <end position="352"/>
    </location>
</feature>
<evidence type="ECO:0000256" key="9">
    <source>
        <dbReference type="ARBA" id="ARBA00022490"/>
    </source>
</evidence>
<dbReference type="InterPro" id="IPR036263">
    <property type="entry name" value="Chorismate_II_sf"/>
</dbReference>
<evidence type="ECO:0000256" key="10">
    <source>
        <dbReference type="ARBA" id="ARBA00022605"/>
    </source>
</evidence>
<evidence type="ECO:0000256" key="12">
    <source>
        <dbReference type="ARBA" id="ARBA00023222"/>
    </source>
</evidence>
<evidence type="ECO:0000256" key="14">
    <source>
        <dbReference type="ARBA" id="ARBA00023239"/>
    </source>
</evidence>
<proteinExistence type="predicted"/>
<keyword evidence="10" id="KW-0028">Amino-acid biosynthesis</keyword>
<comment type="subcellular location">
    <subcellularLocation>
        <location evidence="3">Cytoplasm</location>
    </subcellularLocation>
</comment>
<dbReference type="Pfam" id="PF00800">
    <property type="entry name" value="PDT"/>
    <property type="match status" value="1"/>
</dbReference>
<keyword evidence="9" id="KW-0963">Cytoplasm</keyword>
<keyword evidence="14" id="KW-0456">Lyase</keyword>
<dbReference type="InterPro" id="IPR045865">
    <property type="entry name" value="ACT-like_dom_sf"/>
</dbReference>
<feature type="domain" description="Prephenate dehydratase" evidence="19">
    <location>
        <begin position="89"/>
        <end position="265"/>
    </location>
</feature>
<dbReference type="GO" id="GO:0046417">
    <property type="term" value="P:chorismate metabolic process"/>
    <property type="evidence" value="ECO:0007669"/>
    <property type="project" value="InterPro"/>
</dbReference>
<evidence type="ECO:0000313" key="21">
    <source>
        <dbReference type="EMBL" id="TKD05253.1"/>
    </source>
</evidence>
<dbReference type="InterPro" id="IPR036979">
    <property type="entry name" value="CM_dom_sf"/>
</dbReference>
<dbReference type="EMBL" id="SSMQ01000021">
    <property type="protein sequence ID" value="TKD05253.1"/>
    <property type="molecule type" value="Genomic_DNA"/>
</dbReference>
<comment type="pathway">
    <text evidence="5">Metabolic intermediate biosynthesis; prephenate biosynthesis; prephenate from chorismate: step 1/1.</text>
</comment>
<dbReference type="PIRSF" id="PIRSF001500">
    <property type="entry name" value="Chor_mut_pdt_Ppr"/>
    <property type="match status" value="1"/>
</dbReference>
<comment type="catalytic activity">
    <reaction evidence="1">
        <text>chorismate = prephenate</text>
        <dbReference type="Rhea" id="RHEA:13897"/>
        <dbReference type="ChEBI" id="CHEBI:29748"/>
        <dbReference type="ChEBI" id="CHEBI:29934"/>
        <dbReference type="EC" id="5.4.99.5"/>
    </reaction>
</comment>
<dbReference type="UniPathway" id="UPA00120">
    <property type="reaction ID" value="UER00203"/>
</dbReference>
<dbReference type="AlphaFoldDB" id="A0A4U1JA14"/>
<comment type="function">
    <text evidence="2">Catalyzes the Claisen rearrangement of chorismate to prephenate and the decarboxylation/dehydration of prephenate to phenylpyruvate.</text>
</comment>
<evidence type="ECO:0000256" key="7">
    <source>
        <dbReference type="ARBA" id="ARBA00013147"/>
    </source>
</evidence>
<dbReference type="SUPFAM" id="SSF55021">
    <property type="entry name" value="ACT-like"/>
    <property type="match status" value="1"/>
</dbReference>
<name>A0A4U1JA14_9BACT</name>
<dbReference type="PROSITE" id="PS51671">
    <property type="entry name" value="ACT"/>
    <property type="match status" value="1"/>
</dbReference>
<evidence type="ECO:0000256" key="13">
    <source>
        <dbReference type="ARBA" id="ARBA00023235"/>
    </source>
</evidence>
<keyword evidence="13" id="KW-0413">Isomerase</keyword>
<evidence type="ECO:0000313" key="22">
    <source>
        <dbReference type="Proteomes" id="UP000309215"/>
    </source>
</evidence>
<evidence type="ECO:0000256" key="1">
    <source>
        <dbReference type="ARBA" id="ARBA00000824"/>
    </source>
</evidence>
<dbReference type="OrthoDB" id="9802281at2"/>
<evidence type="ECO:0000256" key="8">
    <source>
        <dbReference type="ARBA" id="ARBA00014401"/>
    </source>
</evidence>
<dbReference type="GO" id="GO:0005737">
    <property type="term" value="C:cytoplasm"/>
    <property type="evidence" value="ECO:0007669"/>
    <property type="project" value="UniProtKB-SubCell"/>
</dbReference>
<dbReference type="RefSeq" id="WP_136930801.1">
    <property type="nucleotide sequence ID" value="NZ_SSMQ01000021.1"/>
</dbReference>
<evidence type="ECO:0000259" key="20">
    <source>
        <dbReference type="PROSITE" id="PS51671"/>
    </source>
</evidence>
<dbReference type="SUPFAM" id="SSF53850">
    <property type="entry name" value="Periplasmic binding protein-like II"/>
    <property type="match status" value="1"/>
</dbReference>
<comment type="catalytic activity">
    <reaction evidence="18">
        <text>prephenate + H(+) = 3-phenylpyruvate + CO2 + H2O</text>
        <dbReference type="Rhea" id="RHEA:21648"/>
        <dbReference type="ChEBI" id="CHEBI:15377"/>
        <dbReference type="ChEBI" id="CHEBI:15378"/>
        <dbReference type="ChEBI" id="CHEBI:16526"/>
        <dbReference type="ChEBI" id="CHEBI:18005"/>
        <dbReference type="ChEBI" id="CHEBI:29934"/>
        <dbReference type="EC" id="4.2.1.51"/>
    </reaction>
</comment>
<dbReference type="PANTHER" id="PTHR21022:SF19">
    <property type="entry name" value="PREPHENATE DEHYDRATASE-RELATED"/>
    <property type="match status" value="1"/>
</dbReference>